<dbReference type="PANTHER" id="PTHR47505:SF1">
    <property type="entry name" value="DNA UTILIZATION PROTEIN YHGH"/>
    <property type="match status" value="1"/>
</dbReference>
<sequence>MRILQTIVPALLPLAQRFLHFCLPNCCLWCDFAVQRPGAQLCDYCQAALPRLHWPAGAQALQLPAVQRGLQSPQFNAVWSLSWYQQPWSHFISAWKLQQDLACGVMLRQQLATVLPEWVLHQHYDAVAYVPVHRKRLRERGFNQSRQLAMTVSCSTDLPLLDLFLAQSHLPHQLGASASARRAQLRRQFRLRPAVNDWQQLPQRILLVDDVLTTGATLNQLSRLLRKAGVQQIGVVTLAITPAPGVSTTLYASQAPYTGPALYSSPSPLSSPESNNLPK</sequence>
<organism evidence="3 4">
    <name type="scientific">Rheinheimera tilapiae</name>
    <dbReference type="NCBI Taxonomy" id="875043"/>
    <lineage>
        <taxon>Bacteria</taxon>
        <taxon>Pseudomonadati</taxon>
        <taxon>Pseudomonadota</taxon>
        <taxon>Gammaproteobacteria</taxon>
        <taxon>Chromatiales</taxon>
        <taxon>Chromatiaceae</taxon>
        <taxon>Rheinheimera</taxon>
    </lineage>
</organism>
<dbReference type="Pfam" id="PF00156">
    <property type="entry name" value="Pribosyltran"/>
    <property type="match status" value="1"/>
</dbReference>
<evidence type="ECO:0000256" key="1">
    <source>
        <dbReference type="ARBA" id="ARBA00008007"/>
    </source>
</evidence>
<dbReference type="SUPFAM" id="SSF53271">
    <property type="entry name" value="PRTase-like"/>
    <property type="match status" value="1"/>
</dbReference>
<evidence type="ECO:0000313" key="3">
    <source>
        <dbReference type="EMBL" id="MFC0050701.1"/>
    </source>
</evidence>
<dbReference type="InterPro" id="IPR029057">
    <property type="entry name" value="PRTase-like"/>
</dbReference>
<dbReference type="RefSeq" id="WP_377248799.1">
    <property type="nucleotide sequence ID" value="NZ_JBHLXP010000011.1"/>
</dbReference>
<dbReference type="PANTHER" id="PTHR47505">
    <property type="entry name" value="DNA UTILIZATION PROTEIN YHGH"/>
    <property type="match status" value="1"/>
</dbReference>
<evidence type="ECO:0000259" key="2">
    <source>
        <dbReference type="Pfam" id="PF00156"/>
    </source>
</evidence>
<keyword evidence="4" id="KW-1185">Reference proteome</keyword>
<protein>
    <submittedName>
        <fullName evidence="3">ComF family protein</fullName>
    </submittedName>
</protein>
<dbReference type="Gene3D" id="3.40.50.2020">
    <property type="match status" value="1"/>
</dbReference>
<dbReference type="CDD" id="cd06223">
    <property type="entry name" value="PRTases_typeI"/>
    <property type="match status" value="1"/>
</dbReference>
<reference evidence="3 4" key="1">
    <citation type="submission" date="2024-09" db="EMBL/GenBank/DDBJ databases">
        <authorList>
            <person name="Sun Q."/>
            <person name="Mori K."/>
        </authorList>
    </citation>
    <scope>NUCLEOTIDE SEQUENCE [LARGE SCALE GENOMIC DNA]</scope>
    <source>
        <strain evidence="3 4">KCTC 23315</strain>
    </source>
</reference>
<accession>A0ABV6BII7</accession>
<name>A0ABV6BII7_9GAMM</name>
<comment type="caution">
    <text evidence="3">The sequence shown here is derived from an EMBL/GenBank/DDBJ whole genome shotgun (WGS) entry which is preliminary data.</text>
</comment>
<dbReference type="EMBL" id="JBHLXP010000011">
    <property type="protein sequence ID" value="MFC0050701.1"/>
    <property type="molecule type" value="Genomic_DNA"/>
</dbReference>
<dbReference type="Proteomes" id="UP001589813">
    <property type="component" value="Unassembled WGS sequence"/>
</dbReference>
<comment type="similarity">
    <text evidence="1">Belongs to the ComF/GntX family.</text>
</comment>
<feature type="domain" description="Phosphoribosyltransferase" evidence="2">
    <location>
        <begin position="203"/>
        <end position="239"/>
    </location>
</feature>
<evidence type="ECO:0000313" key="4">
    <source>
        <dbReference type="Proteomes" id="UP001589813"/>
    </source>
</evidence>
<gene>
    <name evidence="3" type="ORF">ACFFJP_20660</name>
</gene>
<proteinExistence type="inferred from homology"/>
<dbReference type="InterPro" id="IPR051910">
    <property type="entry name" value="ComF/GntX_DNA_util-trans"/>
</dbReference>
<dbReference type="InterPro" id="IPR000836">
    <property type="entry name" value="PRTase_dom"/>
</dbReference>